<dbReference type="EMBL" id="ADKM02000037">
    <property type="protein sequence ID" value="EGC04165.1"/>
    <property type="molecule type" value="Genomic_DNA"/>
</dbReference>
<dbReference type="OrthoDB" id="1818781at2"/>
<sequence length="397" mass="46298">MASVRRKNKRSFEIRVSDGSDINGKQIVHQMTWKPEPGMTDKQIEKELNRQVVMFEQKIKAGKYPCNVTFMALAEDYRKTYAKTHLRATTFEKESYITNRVYPLIGHKKMKDISRRDIMLVVNELVYNSKNERTGKPLAYKTIKSHVSFVSRVFSYAIEIGALSDNPARNIKIPKTEENKPKEVEIYDPEELRQLVKMLDDKVPMKYKMFVNLLIIMGGRKGEVLGLEWKDIDFRTRLITIRRASYYTPEEGIFASDPKTEKSKRVKKYSQELLDLLLKYKQYQDEYKLSLGDKWQEHDRLFTQWDGRPMHPNTPYSWLKEFCEKNGFQFHCLHSLRHSHSSIKICNGVSPAELSADLGHSSINVTIPVPNSNTKPVAVHTDIHDEYKKVKRFSLVG</sequence>
<feature type="domain" description="Core-binding (CB)" evidence="8">
    <location>
        <begin position="68"/>
        <end position="158"/>
    </location>
</feature>
<comment type="function">
    <text evidence="1">Site-specific tyrosine recombinase, which acts by catalyzing the cutting and rejoining of the recombining DNA molecules.</text>
</comment>
<feature type="domain" description="Tyr recombinase" evidence="7">
    <location>
        <begin position="182"/>
        <end position="392"/>
    </location>
</feature>
<evidence type="ECO:0000256" key="1">
    <source>
        <dbReference type="ARBA" id="ARBA00003283"/>
    </source>
</evidence>
<dbReference type="GO" id="GO:0003677">
    <property type="term" value="F:DNA binding"/>
    <property type="evidence" value="ECO:0007669"/>
    <property type="project" value="UniProtKB-UniRule"/>
</dbReference>
<evidence type="ECO:0000256" key="5">
    <source>
        <dbReference type="ARBA" id="ARBA00023172"/>
    </source>
</evidence>
<dbReference type="PROSITE" id="PS51898">
    <property type="entry name" value="TYR_RECOMBINASE"/>
    <property type="match status" value="1"/>
</dbReference>
<dbReference type="InterPro" id="IPR004107">
    <property type="entry name" value="Integrase_SAM-like_N"/>
</dbReference>
<dbReference type="Proteomes" id="UP000004259">
    <property type="component" value="Unassembled WGS sequence"/>
</dbReference>
<organism evidence="9 10">
    <name type="scientific">Ruminococcus albus 8</name>
    <dbReference type="NCBI Taxonomy" id="246199"/>
    <lineage>
        <taxon>Bacteria</taxon>
        <taxon>Bacillati</taxon>
        <taxon>Bacillota</taxon>
        <taxon>Clostridia</taxon>
        <taxon>Eubacteriales</taxon>
        <taxon>Oscillospiraceae</taxon>
        <taxon>Ruminococcus</taxon>
    </lineage>
</organism>
<dbReference type="PANTHER" id="PTHR30629">
    <property type="entry name" value="PROPHAGE INTEGRASE"/>
    <property type="match status" value="1"/>
</dbReference>
<dbReference type="AlphaFoldDB" id="E9S980"/>
<gene>
    <name evidence="9" type="ORF">CUS_4422</name>
</gene>
<dbReference type="eggNOG" id="COG0582">
    <property type="taxonomic scope" value="Bacteria"/>
</dbReference>
<comment type="similarity">
    <text evidence="2">Belongs to the 'phage' integrase family.</text>
</comment>
<keyword evidence="10" id="KW-1185">Reference proteome</keyword>
<reference evidence="9 10" key="1">
    <citation type="submission" date="2011-02" db="EMBL/GenBank/DDBJ databases">
        <authorList>
            <person name="Nelson K.E."/>
            <person name="Sutton G."/>
            <person name="Torralba M."/>
            <person name="Durkin S."/>
            <person name="Harkins D."/>
            <person name="Montgomery R."/>
            <person name="Ziemer C."/>
            <person name="Klaassens E."/>
            <person name="Ocuiv P."/>
            <person name="Morrison M."/>
        </authorList>
    </citation>
    <scope>NUCLEOTIDE SEQUENCE [LARGE SCALE GENOMIC DNA]</scope>
    <source>
        <strain evidence="9 10">8</strain>
    </source>
</reference>
<dbReference type="InterPro" id="IPR010998">
    <property type="entry name" value="Integrase_recombinase_N"/>
</dbReference>
<dbReference type="InterPro" id="IPR013762">
    <property type="entry name" value="Integrase-like_cat_sf"/>
</dbReference>
<dbReference type="SUPFAM" id="SSF56349">
    <property type="entry name" value="DNA breaking-rejoining enzymes"/>
    <property type="match status" value="1"/>
</dbReference>
<evidence type="ECO:0000256" key="2">
    <source>
        <dbReference type="ARBA" id="ARBA00008857"/>
    </source>
</evidence>
<evidence type="ECO:0000259" key="7">
    <source>
        <dbReference type="PROSITE" id="PS51898"/>
    </source>
</evidence>
<dbReference type="RefSeq" id="WP_002847517.1">
    <property type="nucleotide sequence ID" value="NZ_ADKM02000037.1"/>
</dbReference>
<dbReference type="PROSITE" id="PS51900">
    <property type="entry name" value="CB"/>
    <property type="match status" value="1"/>
</dbReference>
<dbReference type="PANTHER" id="PTHR30629:SF2">
    <property type="entry name" value="PROPHAGE INTEGRASE INTS-RELATED"/>
    <property type="match status" value="1"/>
</dbReference>
<evidence type="ECO:0000256" key="6">
    <source>
        <dbReference type="PROSITE-ProRule" id="PRU01248"/>
    </source>
</evidence>
<evidence type="ECO:0000256" key="4">
    <source>
        <dbReference type="ARBA" id="ARBA00023125"/>
    </source>
</evidence>
<dbReference type="InterPro" id="IPR002104">
    <property type="entry name" value="Integrase_catalytic"/>
</dbReference>
<proteinExistence type="inferred from homology"/>
<evidence type="ECO:0000256" key="3">
    <source>
        <dbReference type="ARBA" id="ARBA00022908"/>
    </source>
</evidence>
<protein>
    <submittedName>
        <fullName evidence="9">Site-specific recombinase, phage integrase family</fullName>
    </submittedName>
</protein>
<keyword evidence="4 6" id="KW-0238">DNA-binding</keyword>
<dbReference type="Pfam" id="PF14659">
    <property type="entry name" value="Phage_int_SAM_3"/>
    <property type="match status" value="1"/>
</dbReference>
<name>E9S980_RUMAL</name>
<dbReference type="CDD" id="cd01189">
    <property type="entry name" value="INT_ICEBs1_C_like"/>
    <property type="match status" value="1"/>
</dbReference>
<dbReference type="GO" id="GO:0006310">
    <property type="term" value="P:DNA recombination"/>
    <property type="evidence" value="ECO:0007669"/>
    <property type="project" value="UniProtKB-KW"/>
</dbReference>
<evidence type="ECO:0000313" key="9">
    <source>
        <dbReference type="EMBL" id="EGC04165.1"/>
    </source>
</evidence>
<evidence type="ECO:0000313" key="10">
    <source>
        <dbReference type="Proteomes" id="UP000004259"/>
    </source>
</evidence>
<accession>E9S980</accession>
<dbReference type="Gene3D" id="1.10.150.130">
    <property type="match status" value="1"/>
</dbReference>
<dbReference type="InterPro" id="IPR050808">
    <property type="entry name" value="Phage_Integrase"/>
</dbReference>
<dbReference type="STRING" id="246199.CUS_4422"/>
<dbReference type="InterPro" id="IPR044068">
    <property type="entry name" value="CB"/>
</dbReference>
<evidence type="ECO:0000259" key="8">
    <source>
        <dbReference type="PROSITE" id="PS51900"/>
    </source>
</evidence>
<keyword evidence="3" id="KW-0229">DNA integration</keyword>
<dbReference type="Gene3D" id="1.10.443.10">
    <property type="entry name" value="Intergrase catalytic core"/>
    <property type="match status" value="1"/>
</dbReference>
<dbReference type="Pfam" id="PF00589">
    <property type="entry name" value="Phage_integrase"/>
    <property type="match status" value="1"/>
</dbReference>
<dbReference type="GO" id="GO:0015074">
    <property type="term" value="P:DNA integration"/>
    <property type="evidence" value="ECO:0007669"/>
    <property type="project" value="UniProtKB-KW"/>
</dbReference>
<keyword evidence="5" id="KW-0233">DNA recombination</keyword>
<comment type="caution">
    <text evidence="9">The sequence shown here is derived from an EMBL/GenBank/DDBJ whole genome shotgun (WGS) entry which is preliminary data.</text>
</comment>
<dbReference type="InterPro" id="IPR011010">
    <property type="entry name" value="DNA_brk_join_enz"/>
</dbReference>